<dbReference type="Gene3D" id="1.20.1070.10">
    <property type="entry name" value="Rhodopsin 7-helix transmembrane proteins"/>
    <property type="match status" value="1"/>
</dbReference>
<reference evidence="11 12" key="1">
    <citation type="journal article" date="2015" name="Genome Biol. Evol.">
        <title>Phylogenomic analyses indicate that early fungi evolved digesting cell walls of algal ancestors of land plants.</title>
        <authorList>
            <person name="Chang Y."/>
            <person name="Wang S."/>
            <person name="Sekimoto S."/>
            <person name="Aerts A.L."/>
            <person name="Choi C."/>
            <person name="Clum A."/>
            <person name="LaButti K.M."/>
            <person name="Lindquist E.A."/>
            <person name="Yee Ngan C."/>
            <person name="Ohm R.A."/>
            <person name="Salamov A.A."/>
            <person name="Grigoriev I.V."/>
            <person name="Spatafora J.W."/>
            <person name="Berbee M.L."/>
        </authorList>
    </citation>
    <scope>NUCLEOTIDE SEQUENCE [LARGE SCALE GENOMIC DNA]</scope>
    <source>
        <strain evidence="11 12">NRRL 28638</strain>
    </source>
</reference>
<evidence type="ECO:0000256" key="4">
    <source>
        <dbReference type="ARBA" id="ARBA00022989"/>
    </source>
</evidence>
<dbReference type="EMBL" id="KQ964529">
    <property type="protein sequence ID" value="KXN69607.1"/>
    <property type="molecule type" value="Genomic_DNA"/>
</dbReference>
<sequence length="308" mass="35549">MPDTINDLDFINSLYYSVNLVLCLLTFALNGLVLYIILLKFKARSSELKLILLLCSYEIILGIEQLVLSVLKLTYGYHFYDPGSITCLVFGFLRTLIVRIEIILVSVIALWRYLLVIHNIERKFKFYLFLTIILSIPVTTLFLYGLIIQDQNPSVAYLNCFPLTSPSLITTIFNISLTLSLVIPCWLTTYFYFAIGWKANKKLNEMQKSAIVDNDLELVKTIKNEKLKLILQLTMMFIIYNINFMPSYVTHILKLAINFKRTPFLELVVILGTQTSIVLNPAVTISFQPDINNELKFLILKFKMKLKN</sequence>
<evidence type="ECO:0000256" key="8">
    <source>
        <dbReference type="ARBA" id="ARBA00023224"/>
    </source>
</evidence>
<evidence type="ECO:0000259" key="10">
    <source>
        <dbReference type="PROSITE" id="PS50262"/>
    </source>
</evidence>
<gene>
    <name evidence="11" type="ORF">CONCODRAFT_7936</name>
</gene>
<feature type="domain" description="G-protein coupled receptors family 1 profile" evidence="10">
    <location>
        <begin position="29"/>
        <end position="284"/>
    </location>
</feature>
<dbReference type="PANTHER" id="PTHR24228:SF59">
    <property type="entry name" value="NEUROPEPTIDE RECEPTOR 15"/>
    <property type="match status" value="1"/>
</dbReference>
<feature type="transmembrane region" description="Helical" evidence="9">
    <location>
        <begin position="126"/>
        <end position="148"/>
    </location>
</feature>
<evidence type="ECO:0000313" key="11">
    <source>
        <dbReference type="EMBL" id="KXN69607.1"/>
    </source>
</evidence>
<dbReference type="CDD" id="cd00637">
    <property type="entry name" value="7tm_classA_rhodopsin-like"/>
    <property type="match status" value="1"/>
</dbReference>
<organism evidence="11 12">
    <name type="scientific">Conidiobolus coronatus (strain ATCC 28846 / CBS 209.66 / NRRL 28638)</name>
    <name type="common">Delacroixia coronata</name>
    <dbReference type="NCBI Taxonomy" id="796925"/>
    <lineage>
        <taxon>Eukaryota</taxon>
        <taxon>Fungi</taxon>
        <taxon>Fungi incertae sedis</taxon>
        <taxon>Zoopagomycota</taxon>
        <taxon>Entomophthoromycotina</taxon>
        <taxon>Entomophthoromycetes</taxon>
        <taxon>Entomophthorales</taxon>
        <taxon>Ancylistaceae</taxon>
        <taxon>Conidiobolus</taxon>
    </lineage>
</organism>
<keyword evidence="2" id="KW-1003">Cell membrane</keyword>
<dbReference type="SUPFAM" id="SSF81321">
    <property type="entry name" value="Family A G protein-coupled receptor-like"/>
    <property type="match status" value="1"/>
</dbReference>
<proteinExistence type="predicted"/>
<dbReference type="AlphaFoldDB" id="A0A137P3K2"/>
<evidence type="ECO:0000313" key="12">
    <source>
        <dbReference type="Proteomes" id="UP000070444"/>
    </source>
</evidence>
<accession>A0A137P3K2</accession>
<keyword evidence="5" id="KW-0297">G-protein coupled receptor</keyword>
<feature type="transmembrane region" description="Helical" evidence="9">
    <location>
        <begin position="229"/>
        <end position="249"/>
    </location>
</feature>
<evidence type="ECO:0000256" key="2">
    <source>
        <dbReference type="ARBA" id="ARBA00022475"/>
    </source>
</evidence>
<comment type="subcellular location">
    <subcellularLocation>
        <location evidence="1">Cell membrane</location>
        <topology evidence="1">Multi-pass membrane protein</topology>
    </subcellularLocation>
</comment>
<feature type="transmembrane region" description="Helical" evidence="9">
    <location>
        <begin position="91"/>
        <end position="114"/>
    </location>
</feature>
<evidence type="ECO:0000256" key="5">
    <source>
        <dbReference type="ARBA" id="ARBA00023040"/>
    </source>
</evidence>
<keyword evidence="4 9" id="KW-1133">Transmembrane helix</keyword>
<keyword evidence="12" id="KW-1185">Reference proteome</keyword>
<dbReference type="PANTHER" id="PTHR24228">
    <property type="entry name" value="B2 BRADYKININ RECEPTOR/ANGIOTENSIN II RECEPTOR"/>
    <property type="match status" value="1"/>
</dbReference>
<dbReference type="PROSITE" id="PS50262">
    <property type="entry name" value="G_PROTEIN_RECEP_F1_2"/>
    <property type="match status" value="1"/>
</dbReference>
<dbReference type="Proteomes" id="UP000070444">
    <property type="component" value="Unassembled WGS sequence"/>
</dbReference>
<dbReference type="Pfam" id="PF00001">
    <property type="entry name" value="7tm_1"/>
    <property type="match status" value="1"/>
</dbReference>
<keyword evidence="7 11" id="KW-0675">Receptor</keyword>
<name>A0A137P3K2_CONC2</name>
<dbReference type="GO" id="GO:0004930">
    <property type="term" value="F:G protein-coupled receptor activity"/>
    <property type="evidence" value="ECO:0007669"/>
    <property type="project" value="UniProtKB-KW"/>
</dbReference>
<feature type="transmembrane region" description="Helical" evidence="9">
    <location>
        <begin position="168"/>
        <end position="193"/>
    </location>
</feature>
<dbReference type="OrthoDB" id="10044919at2759"/>
<feature type="transmembrane region" description="Helical" evidence="9">
    <location>
        <begin position="50"/>
        <end position="71"/>
    </location>
</feature>
<dbReference type="GO" id="GO:0005886">
    <property type="term" value="C:plasma membrane"/>
    <property type="evidence" value="ECO:0007669"/>
    <property type="project" value="UniProtKB-SubCell"/>
</dbReference>
<keyword evidence="3 9" id="KW-0812">Transmembrane</keyword>
<evidence type="ECO:0000256" key="3">
    <source>
        <dbReference type="ARBA" id="ARBA00022692"/>
    </source>
</evidence>
<keyword evidence="8" id="KW-0807">Transducer</keyword>
<dbReference type="InterPro" id="IPR000276">
    <property type="entry name" value="GPCR_Rhodpsn"/>
</dbReference>
<evidence type="ECO:0000256" key="7">
    <source>
        <dbReference type="ARBA" id="ARBA00023170"/>
    </source>
</evidence>
<evidence type="ECO:0000256" key="9">
    <source>
        <dbReference type="SAM" id="Phobius"/>
    </source>
</evidence>
<keyword evidence="6 9" id="KW-0472">Membrane</keyword>
<evidence type="ECO:0000256" key="1">
    <source>
        <dbReference type="ARBA" id="ARBA00004651"/>
    </source>
</evidence>
<protein>
    <submittedName>
        <fullName evidence="11">Family A G protein-coupled receptor-like protein</fullName>
    </submittedName>
</protein>
<evidence type="ECO:0000256" key="6">
    <source>
        <dbReference type="ARBA" id="ARBA00023136"/>
    </source>
</evidence>
<feature type="transmembrane region" description="Helical" evidence="9">
    <location>
        <begin position="14"/>
        <end position="38"/>
    </location>
</feature>
<dbReference type="InterPro" id="IPR017452">
    <property type="entry name" value="GPCR_Rhodpsn_7TM"/>
</dbReference>